<sequence>MGQRDGLRKYIDGHHLQDKQSIIDGEAVYPITPVQANDIPLAKVLSESNKAQNLVARYRDQLKPVLNEKAGQTYFPTDRQSSFILKLDSFASVVSWKSQSWRKQYEMSWDLCLTLETSSISVIRETFFLTTL</sequence>
<proteinExistence type="predicted"/>
<dbReference type="Proteomes" id="UP001165064">
    <property type="component" value="Unassembled WGS sequence"/>
</dbReference>
<name>A0ACB5T895_AMBMO</name>
<organism evidence="1 2">
    <name type="scientific">Ambrosiozyma monospora</name>
    <name type="common">Yeast</name>
    <name type="synonym">Endomycopsis monosporus</name>
    <dbReference type="NCBI Taxonomy" id="43982"/>
    <lineage>
        <taxon>Eukaryota</taxon>
        <taxon>Fungi</taxon>
        <taxon>Dikarya</taxon>
        <taxon>Ascomycota</taxon>
        <taxon>Saccharomycotina</taxon>
        <taxon>Pichiomycetes</taxon>
        <taxon>Pichiales</taxon>
        <taxon>Pichiaceae</taxon>
        <taxon>Ambrosiozyma</taxon>
    </lineage>
</organism>
<gene>
    <name evidence="1" type="ORF">Amon02_000595300</name>
</gene>
<evidence type="ECO:0000313" key="1">
    <source>
        <dbReference type="EMBL" id="GME83108.1"/>
    </source>
</evidence>
<reference evidence="1" key="1">
    <citation type="submission" date="2023-04" db="EMBL/GenBank/DDBJ databases">
        <title>Ambrosiozyma monospora NBRC 10751.</title>
        <authorList>
            <person name="Ichikawa N."/>
            <person name="Sato H."/>
            <person name="Tonouchi N."/>
        </authorList>
    </citation>
    <scope>NUCLEOTIDE SEQUENCE</scope>
    <source>
        <strain evidence="1">NBRC 10751</strain>
    </source>
</reference>
<dbReference type="EMBL" id="BSXS01004511">
    <property type="protein sequence ID" value="GME83108.1"/>
    <property type="molecule type" value="Genomic_DNA"/>
</dbReference>
<keyword evidence="2" id="KW-1185">Reference proteome</keyword>
<comment type="caution">
    <text evidence="1">The sequence shown here is derived from an EMBL/GenBank/DDBJ whole genome shotgun (WGS) entry which is preliminary data.</text>
</comment>
<accession>A0ACB5T895</accession>
<protein>
    <submittedName>
        <fullName evidence="1">Unnamed protein product</fullName>
    </submittedName>
</protein>
<evidence type="ECO:0000313" key="2">
    <source>
        <dbReference type="Proteomes" id="UP001165064"/>
    </source>
</evidence>